<feature type="signal peptide" evidence="1">
    <location>
        <begin position="1"/>
        <end position="19"/>
    </location>
</feature>
<keyword evidence="3" id="KW-1185">Reference proteome</keyword>
<evidence type="ECO:0000313" key="2">
    <source>
        <dbReference type="EMBL" id="EAU86976.1"/>
    </source>
</evidence>
<protein>
    <submittedName>
        <fullName evidence="2">Uncharacterized protein</fullName>
    </submittedName>
</protein>
<dbReference type="Proteomes" id="UP000001861">
    <property type="component" value="Unassembled WGS sequence"/>
</dbReference>
<sequence>MRFILFAIIAFLFWGLQAASRPVAQLEAREVAVDDALDLLTREVVESILLNLRHNDEWTTSLMARELLYDDITSIDARANPISKAINAMKTAVSDWRDRRRISAQQADLRQKMSTWNRRGGRR</sequence>
<feature type="chain" id="PRO_5002726562" evidence="1">
    <location>
        <begin position="20"/>
        <end position="123"/>
    </location>
</feature>
<evidence type="ECO:0000313" key="3">
    <source>
        <dbReference type="Proteomes" id="UP000001861"/>
    </source>
</evidence>
<dbReference type="GeneID" id="6011318"/>
<name>A8NLY5_COPC7</name>
<keyword evidence="1" id="KW-0732">Signal</keyword>
<dbReference type="KEGG" id="cci:CC1G_08447"/>
<reference evidence="2 3" key="1">
    <citation type="journal article" date="2010" name="Proc. Natl. Acad. Sci. U.S.A.">
        <title>Insights into evolution of multicellular fungi from the assembled chromosomes of the mushroom Coprinopsis cinerea (Coprinus cinereus).</title>
        <authorList>
            <person name="Stajich J.E."/>
            <person name="Wilke S.K."/>
            <person name="Ahren D."/>
            <person name="Au C.H."/>
            <person name="Birren B.W."/>
            <person name="Borodovsky M."/>
            <person name="Burns C."/>
            <person name="Canback B."/>
            <person name="Casselton L.A."/>
            <person name="Cheng C.K."/>
            <person name="Deng J."/>
            <person name="Dietrich F.S."/>
            <person name="Fargo D.C."/>
            <person name="Farman M.L."/>
            <person name="Gathman A.C."/>
            <person name="Goldberg J."/>
            <person name="Guigo R."/>
            <person name="Hoegger P.J."/>
            <person name="Hooker J.B."/>
            <person name="Huggins A."/>
            <person name="James T.Y."/>
            <person name="Kamada T."/>
            <person name="Kilaru S."/>
            <person name="Kodira C."/>
            <person name="Kues U."/>
            <person name="Kupfer D."/>
            <person name="Kwan H.S."/>
            <person name="Lomsadze A."/>
            <person name="Li W."/>
            <person name="Lilly W.W."/>
            <person name="Ma L.J."/>
            <person name="Mackey A.J."/>
            <person name="Manning G."/>
            <person name="Martin F."/>
            <person name="Muraguchi H."/>
            <person name="Natvig D.O."/>
            <person name="Palmerini H."/>
            <person name="Ramesh M.A."/>
            <person name="Rehmeyer C.J."/>
            <person name="Roe B.A."/>
            <person name="Shenoy N."/>
            <person name="Stanke M."/>
            <person name="Ter-Hovhannisyan V."/>
            <person name="Tunlid A."/>
            <person name="Velagapudi R."/>
            <person name="Vision T.J."/>
            <person name="Zeng Q."/>
            <person name="Zolan M.E."/>
            <person name="Pukkila P.J."/>
        </authorList>
    </citation>
    <scope>NUCLEOTIDE SEQUENCE [LARGE SCALE GENOMIC DNA]</scope>
    <source>
        <strain evidence="3">Okayama-7 / 130 / ATCC MYA-4618 / FGSC 9003</strain>
    </source>
</reference>
<dbReference type="EMBL" id="AACS02000012">
    <property type="protein sequence ID" value="EAU86976.1"/>
    <property type="molecule type" value="Genomic_DNA"/>
</dbReference>
<dbReference type="AlphaFoldDB" id="A8NLY5"/>
<accession>A8NLY5</accession>
<comment type="caution">
    <text evidence="2">The sequence shown here is derived from an EMBL/GenBank/DDBJ whole genome shotgun (WGS) entry which is preliminary data.</text>
</comment>
<dbReference type="InParanoid" id="A8NLY5"/>
<evidence type="ECO:0000256" key="1">
    <source>
        <dbReference type="SAM" id="SignalP"/>
    </source>
</evidence>
<dbReference type="VEuPathDB" id="FungiDB:CC1G_08447"/>
<proteinExistence type="predicted"/>
<gene>
    <name evidence="2" type="ORF">CC1G_08447</name>
</gene>
<organism evidence="2 3">
    <name type="scientific">Coprinopsis cinerea (strain Okayama-7 / 130 / ATCC MYA-4618 / FGSC 9003)</name>
    <name type="common">Inky cap fungus</name>
    <name type="synonym">Hormographiella aspergillata</name>
    <dbReference type="NCBI Taxonomy" id="240176"/>
    <lineage>
        <taxon>Eukaryota</taxon>
        <taxon>Fungi</taxon>
        <taxon>Dikarya</taxon>
        <taxon>Basidiomycota</taxon>
        <taxon>Agaricomycotina</taxon>
        <taxon>Agaricomycetes</taxon>
        <taxon>Agaricomycetidae</taxon>
        <taxon>Agaricales</taxon>
        <taxon>Agaricineae</taxon>
        <taxon>Psathyrellaceae</taxon>
        <taxon>Coprinopsis</taxon>
    </lineage>
</organism>
<dbReference type="RefSeq" id="XP_001834802.1">
    <property type="nucleotide sequence ID" value="XM_001834750.1"/>
</dbReference>